<evidence type="ECO:0000256" key="4">
    <source>
        <dbReference type="ARBA" id="ARBA00023004"/>
    </source>
</evidence>
<dbReference type="InterPro" id="IPR036396">
    <property type="entry name" value="Cyt_P450_sf"/>
</dbReference>
<keyword evidence="8" id="KW-0812">Transmembrane</keyword>
<comment type="caution">
    <text evidence="9">The sequence shown here is derived from an EMBL/GenBank/DDBJ whole genome shotgun (WGS) entry which is preliminary data.</text>
</comment>
<keyword evidence="5 6" id="KW-0349">Heme</keyword>
<feature type="region of interest" description="Disordered" evidence="7">
    <location>
        <begin position="361"/>
        <end position="381"/>
    </location>
</feature>
<dbReference type="CDD" id="cd11041">
    <property type="entry name" value="CYP503A1-like"/>
    <property type="match status" value="1"/>
</dbReference>
<dbReference type="SUPFAM" id="SSF48264">
    <property type="entry name" value="Cytochrome P450"/>
    <property type="match status" value="1"/>
</dbReference>
<dbReference type="OrthoDB" id="1844152at2759"/>
<dbReference type="InParanoid" id="A0A1Y2GEY4"/>
<feature type="binding site" description="axial binding residue" evidence="5">
    <location>
        <position position="487"/>
    </location>
    <ligand>
        <name>heme</name>
        <dbReference type="ChEBI" id="CHEBI:30413"/>
    </ligand>
    <ligandPart>
        <name>Fe</name>
        <dbReference type="ChEBI" id="CHEBI:18248"/>
    </ligandPart>
</feature>
<sequence>MLTLLSSSTNGMVIGAMKAAIPFGIGLASATFMAAKIALSPEFSTDKRIPIASLRPGDSSHDDEYNEDPDAFLERCEKEYGPVFNVYLLNMALTVISGPQAREVFTNESFSANDALEELTCMRSYFDTGRKSNNNYNNRTIPALIRDMITRFIPTYIPKIVAQMEKVIDQELGYCPAQRGAKLVEKPLLVFQKIIANATALVFVGPEIAKSRKIIDTFISASKDFGKTFGNGGVRASKWRTFIQRANYKLFHPLRNHAQILAEASMSVILERRRLEALANEAGIEFEQPDDVLQHMFDDFDKHGLVDLEDICAFALIISGAIVHTITDASTNMLYYLAAFPQYMDRLFQEQQQVLDTIQAEREQARQERSREGKPIGDDLDPAHDRDLTAAAIKKMIYMDSFVREVFRFRTERLGIMHLALEDVTLSSGIMISKGSTVIINTRPAHQSSENGEDVTEFRPWRFVGKNKAATKVGMDYLPFGMGRHACPGRFIVVEQLKAVGALMVSKYSKIEIQDPSKTKMALCTHIGEPIDTGLKFTSRE</sequence>
<keyword evidence="10" id="KW-1185">Reference proteome</keyword>
<evidence type="ECO:0000256" key="7">
    <source>
        <dbReference type="SAM" id="MobiDB-lite"/>
    </source>
</evidence>
<dbReference type="AlphaFoldDB" id="A0A1Y2GEY4"/>
<keyword evidence="4 5" id="KW-0408">Iron</keyword>
<keyword evidence="6" id="KW-0503">Monooxygenase</keyword>
<name>A0A1Y2GEY4_9FUNG</name>
<dbReference type="InterPro" id="IPR017972">
    <property type="entry name" value="Cyt_P450_CS"/>
</dbReference>
<dbReference type="GO" id="GO:0004497">
    <property type="term" value="F:monooxygenase activity"/>
    <property type="evidence" value="ECO:0007669"/>
    <property type="project" value="UniProtKB-KW"/>
</dbReference>
<dbReference type="GO" id="GO:0016705">
    <property type="term" value="F:oxidoreductase activity, acting on paired donors, with incorporation or reduction of molecular oxygen"/>
    <property type="evidence" value="ECO:0007669"/>
    <property type="project" value="InterPro"/>
</dbReference>
<comment type="similarity">
    <text evidence="2 6">Belongs to the cytochrome P450 family.</text>
</comment>
<dbReference type="InterPro" id="IPR002403">
    <property type="entry name" value="Cyt_P450_E_grp-IV"/>
</dbReference>
<comment type="cofactor">
    <cofactor evidence="1 5">
        <name>heme</name>
        <dbReference type="ChEBI" id="CHEBI:30413"/>
    </cofactor>
</comment>
<dbReference type="EMBL" id="MCFF01000036">
    <property type="protein sequence ID" value="ORZ08862.1"/>
    <property type="molecule type" value="Genomic_DNA"/>
</dbReference>
<organism evidence="9 10">
    <name type="scientific">Lobosporangium transversale</name>
    <dbReference type="NCBI Taxonomy" id="64571"/>
    <lineage>
        <taxon>Eukaryota</taxon>
        <taxon>Fungi</taxon>
        <taxon>Fungi incertae sedis</taxon>
        <taxon>Mucoromycota</taxon>
        <taxon>Mortierellomycotina</taxon>
        <taxon>Mortierellomycetes</taxon>
        <taxon>Mortierellales</taxon>
        <taxon>Mortierellaceae</taxon>
        <taxon>Lobosporangium</taxon>
    </lineage>
</organism>
<dbReference type="Proteomes" id="UP000193648">
    <property type="component" value="Unassembled WGS sequence"/>
</dbReference>
<dbReference type="STRING" id="64571.A0A1Y2GEY4"/>
<accession>A0A1Y2GEY4</accession>
<evidence type="ECO:0000313" key="10">
    <source>
        <dbReference type="Proteomes" id="UP000193648"/>
    </source>
</evidence>
<dbReference type="PROSITE" id="PS00086">
    <property type="entry name" value="CYTOCHROME_P450"/>
    <property type="match status" value="1"/>
</dbReference>
<dbReference type="GeneID" id="33569860"/>
<gene>
    <name evidence="9" type="ORF">BCR41DRAFT_388562</name>
</gene>
<proteinExistence type="inferred from homology"/>
<dbReference type="RefSeq" id="XP_021878645.1">
    <property type="nucleotide sequence ID" value="XM_022028017.1"/>
</dbReference>
<dbReference type="PANTHER" id="PTHR46206">
    <property type="entry name" value="CYTOCHROME P450"/>
    <property type="match status" value="1"/>
</dbReference>
<dbReference type="Pfam" id="PF00067">
    <property type="entry name" value="p450"/>
    <property type="match status" value="1"/>
</dbReference>
<feature type="transmembrane region" description="Helical" evidence="8">
    <location>
        <begin position="20"/>
        <end position="39"/>
    </location>
</feature>
<evidence type="ECO:0000256" key="6">
    <source>
        <dbReference type="RuleBase" id="RU000461"/>
    </source>
</evidence>
<reference evidence="9 10" key="1">
    <citation type="submission" date="2016-07" db="EMBL/GenBank/DDBJ databases">
        <title>Pervasive Adenine N6-methylation of Active Genes in Fungi.</title>
        <authorList>
            <consortium name="DOE Joint Genome Institute"/>
            <person name="Mondo S.J."/>
            <person name="Dannebaum R.O."/>
            <person name="Kuo R.C."/>
            <person name="Labutti K."/>
            <person name="Haridas S."/>
            <person name="Kuo A."/>
            <person name="Salamov A."/>
            <person name="Ahrendt S.R."/>
            <person name="Lipzen A."/>
            <person name="Sullivan W."/>
            <person name="Andreopoulos W.B."/>
            <person name="Clum A."/>
            <person name="Lindquist E."/>
            <person name="Daum C."/>
            <person name="Ramamoorthy G.K."/>
            <person name="Gryganskyi A."/>
            <person name="Culley D."/>
            <person name="Magnuson J.K."/>
            <person name="James T.Y."/>
            <person name="O'Malley M.A."/>
            <person name="Stajich J.E."/>
            <person name="Spatafora J.W."/>
            <person name="Visel A."/>
            <person name="Grigoriev I.V."/>
        </authorList>
    </citation>
    <scope>NUCLEOTIDE SEQUENCE [LARGE SCALE GENOMIC DNA]</scope>
    <source>
        <strain evidence="9 10">NRRL 3116</strain>
    </source>
</reference>
<dbReference type="InterPro" id="IPR001128">
    <property type="entry name" value="Cyt_P450"/>
</dbReference>
<dbReference type="GO" id="GO:0005506">
    <property type="term" value="F:iron ion binding"/>
    <property type="evidence" value="ECO:0007669"/>
    <property type="project" value="InterPro"/>
</dbReference>
<keyword evidence="8" id="KW-0472">Membrane</keyword>
<evidence type="ECO:0000256" key="3">
    <source>
        <dbReference type="ARBA" id="ARBA00022723"/>
    </source>
</evidence>
<evidence type="ECO:0000313" key="9">
    <source>
        <dbReference type="EMBL" id="ORZ08862.1"/>
    </source>
</evidence>
<evidence type="ECO:0000256" key="5">
    <source>
        <dbReference type="PIRSR" id="PIRSR602403-1"/>
    </source>
</evidence>
<evidence type="ECO:0000256" key="1">
    <source>
        <dbReference type="ARBA" id="ARBA00001971"/>
    </source>
</evidence>
<dbReference type="PRINTS" id="PR00465">
    <property type="entry name" value="EP450IV"/>
</dbReference>
<evidence type="ECO:0000256" key="2">
    <source>
        <dbReference type="ARBA" id="ARBA00010617"/>
    </source>
</evidence>
<dbReference type="GO" id="GO:0020037">
    <property type="term" value="F:heme binding"/>
    <property type="evidence" value="ECO:0007669"/>
    <property type="project" value="InterPro"/>
</dbReference>
<keyword evidence="8" id="KW-1133">Transmembrane helix</keyword>
<dbReference type="Gene3D" id="1.10.630.10">
    <property type="entry name" value="Cytochrome P450"/>
    <property type="match status" value="1"/>
</dbReference>
<keyword evidence="6" id="KW-0560">Oxidoreductase</keyword>
<keyword evidence="3 5" id="KW-0479">Metal-binding</keyword>
<evidence type="ECO:0000256" key="8">
    <source>
        <dbReference type="SAM" id="Phobius"/>
    </source>
</evidence>
<protein>
    <submittedName>
        <fullName evidence="9">Cytochrome P450</fullName>
    </submittedName>
</protein>